<feature type="domain" description="PDZ" evidence="2">
    <location>
        <begin position="78"/>
        <end position="150"/>
    </location>
</feature>
<dbReference type="Gene3D" id="2.30.42.10">
    <property type="match status" value="1"/>
</dbReference>
<evidence type="ECO:0000313" key="3">
    <source>
        <dbReference type="EMBL" id="KAL1496406.1"/>
    </source>
</evidence>
<sequence>MARGTGALAPPTPPAPPPLATARLQRLHLSRAFSSDPKRQRMSSEALPASPLVRRSRTTPSASAERLTLPIHKSVATLRLGVKFLPGHDGAVIESVRPYSPAWLAGLRPHDRLTHVVHEGRAAPIESGYHAASYLRGLLGRISLCVHRPPLGAVEAAALRIQAGFVGRMERLLARRELAAARTLQAHARRWRCTSTRLHALEAVRCIQRCARRHLAGAMNSPKSIRAPAELDELDEESSFVRYFASDCSGPALV</sequence>
<evidence type="ECO:0000259" key="2">
    <source>
        <dbReference type="SMART" id="SM00228"/>
    </source>
</evidence>
<feature type="region of interest" description="Disordered" evidence="1">
    <location>
        <begin position="1"/>
        <end position="20"/>
    </location>
</feature>
<dbReference type="SMART" id="SM00228">
    <property type="entry name" value="PDZ"/>
    <property type="match status" value="1"/>
</dbReference>
<dbReference type="PROSITE" id="PS50096">
    <property type="entry name" value="IQ"/>
    <property type="match status" value="1"/>
</dbReference>
<dbReference type="InterPro" id="IPR036034">
    <property type="entry name" value="PDZ_sf"/>
</dbReference>
<dbReference type="Proteomes" id="UP001515480">
    <property type="component" value="Unassembled WGS sequence"/>
</dbReference>
<dbReference type="InterPro" id="IPR001478">
    <property type="entry name" value="PDZ"/>
</dbReference>
<dbReference type="EMBL" id="JBGBPQ010000029">
    <property type="protein sequence ID" value="KAL1496406.1"/>
    <property type="molecule type" value="Genomic_DNA"/>
</dbReference>
<reference evidence="3 4" key="1">
    <citation type="journal article" date="2024" name="Science">
        <title>Giant polyketide synthase enzymes in the biosynthesis of giant marine polyether toxins.</title>
        <authorList>
            <person name="Fallon T.R."/>
            <person name="Shende V.V."/>
            <person name="Wierzbicki I.H."/>
            <person name="Pendleton A.L."/>
            <person name="Watervoot N.F."/>
            <person name="Auber R.P."/>
            <person name="Gonzalez D.J."/>
            <person name="Wisecaver J.H."/>
            <person name="Moore B.S."/>
        </authorList>
    </citation>
    <scope>NUCLEOTIDE SEQUENCE [LARGE SCALE GENOMIC DNA]</scope>
    <source>
        <strain evidence="3 4">12B1</strain>
    </source>
</reference>
<evidence type="ECO:0000256" key="1">
    <source>
        <dbReference type="SAM" id="MobiDB-lite"/>
    </source>
</evidence>
<dbReference type="SUPFAM" id="SSF50156">
    <property type="entry name" value="PDZ domain-like"/>
    <property type="match status" value="1"/>
</dbReference>
<dbReference type="AlphaFoldDB" id="A0AB34ICL5"/>
<feature type="region of interest" description="Disordered" evidence="1">
    <location>
        <begin position="32"/>
        <end position="65"/>
    </location>
</feature>
<organism evidence="3 4">
    <name type="scientific">Prymnesium parvum</name>
    <name type="common">Toxic golden alga</name>
    <dbReference type="NCBI Taxonomy" id="97485"/>
    <lineage>
        <taxon>Eukaryota</taxon>
        <taxon>Haptista</taxon>
        <taxon>Haptophyta</taxon>
        <taxon>Prymnesiophyceae</taxon>
        <taxon>Prymnesiales</taxon>
        <taxon>Prymnesiaceae</taxon>
        <taxon>Prymnesium</taxon>
    </lineage>
</organism>
<proteinExistence type="predicted"/>
<accession>A0AB34ICL5</accession>
<gene>
    <name evidence="3" type="ORF">AB1Y20_016361</name>
</gene>
<keyword evidence="4" id="KW-1185">Reference proteome</keyword>
<name>A0AB34ICL5_PRYPA</name>
<dbReference type="SUPFAM" id="SSF52540">
    <property type="entry name" value="P-loop containing nucleoside triphosphate hydrolases"/>
    <property type="match status" value="1"/>
</dbReference>
<feature type="compositionally biased region" description="Pro residues" evidence="1">
    <location>
        <begin position="10"/>
        <end position="19"/>
    </location>
</feature>
<evidence type="ECO:0000313" key="4">
    <source>
        <dbReference type="Proteomes" id="UP001515480"/>
    </source>
</evidence>
<protein>
    <recommendedName>
        <fullName evidence="2">PDZ domain-containing protein</fullName>
    </recommendedName>
</protein>
<dbReference type="InterPro" id="IPR027417">
    <property type="entry name" value="P-loop_NTPase"/>
</dbReference>
<comment type="caution">
    <text evidence="3">The sequence shown here is derived from an EMBL/GenBank/DDBJ whole genome shotgun (WGS) entry which is preliminary data.</text>
</comment>